<evidence type="ECO:0000259" key="10">
    <source>
        <dbReference type="Pfam" id="PF07715"/>
    </source>
</evidence>
<dbReference type="OrthoDB" id="9768177at2"/>
<keyword evidence="12" id="KW-1185">Reference proteome</keyword>
<reference evidence="11 12" key="1">
    <citation type="submission" date="2019-03" db="EMBL/GenBank/DDBJ databases">
        <title>Genomic Encyclopedia of Archaeal and Bacterial Type Strains, Phase II (KMG-II): from individual species to whole genera.</title>
        <authorList>
            <person name="Goeker M."/>
        </authorList>
    </citation>
    <scope>NUCLEOTIDE SEQUENCE [LARGE SCALE GENOMIC DNA]</scope>
    <source>
        <strain evidence="11 12">DSM 28353</strain>
    </source>
</reference>
<evidence type="ECO:0000256" key="3">
    <source>
        <dbReference type="ARBA" id="ARBA00022452"/>
    </source>
</evidence>
<keyword evidence="2 7" id="KW-0813">Transport</keyword>
<dbReference type="InterPro" id="IPR012910">
    <property type="entry name" value="Plug_dom"/>
</dbReference>
<dbReference type="InterPro" id="IPR023997">
    <property type="entry name" value="TonB-dep_OMP_SusC/RagA_CS"/>
</dbReference>
<dbReference type="Gene3D" id="3.55.50.30">
    <property type="match status" value="1"/>
</dbReference>
<dbReference type="InterPro" id="IPR011662">
    <property type="entry name" value="Secretin/TonB_short_N"/>
</dbReference>
<evidence type="ECO:0000313" key="12">
    <source>
        <dbReference type="Proteomes" id="UP000295292"/>
    </source>
</evidence>
<dbReference type="AlphaFoldDB" id="A0A4R6WRB9"/>
<dbReference type="PROSITE" id="PS52016">
    <property type="entry name" value="TONB_DEPENDENT_REC_3"/>
    <property type="match status" value="1"/>
</dbReference>
<dbReference type="InterPro" id="IPR036942">
    <property type="entry name" value="Beta-barrel_TonB_sf"/>
</dbReference>
<evidence type="ECO:0000256" key="2">
    <source>
        <dbReference type="ARBA" id="ARBA00022448"/>
    </source>
</evidence>
<evidence type="ECO:0000313" key="11">
    <source>
        <dbReference type="EMBL" id="TDQ79166.1"/>
    </source>
</evidence>
<dbReference type="Gene3D" id="2.40.170.20">
    <property type="entry name" value="TonB-dependent receptor, beta-barrel domain"/>
    <property type="match status" value="1"/>
</dbReference>
<comment type="similarity">
    <text evidence="7">Belongs to the TonB-dependent receptor family.</text>
</comment>
<dbReference type="Gene3D" id="2.170.130.10">
    <property type="entry name" value="TonB-dependent receptor, plug domain"/>
    <property type="match status" value="1"/>
</dbReference>
<dbReference type="EMBL" id="SNYV01000011">
    <property type="protein sequence ID" value="TDQ79166.1"/>
    <property type="molecule type" value="Genomic_DNA"/>
</dbReference>
<evidence type="ECO:0000256" key="8">
    <source>
        <dbReference type="SAM" id="MobiDB-lite"/>
    </source>
</evidence>
<keyword evidence="3 7" id="KW-1134">Transmembrane beta strand</keyword>
<evidence type="ECO:0000256" key="6">
    <source>
        <dbReference type="ARBA" id="ARBA00023237"/>
    </source>
</evidence>
<dbReference type="Pfam" id="PF07660">
    <property type="entry name" value="STN"/>
    <property type="match status" value="1"/>
</dbReference>
<feature type="region of interest" description="Disordered" evidence="8">
    <location>
        <begin position="654"/>
        <end position="675"/>
    </location>
</feature>
<gene>
    <name evidence="11" type="ORF">CLV99_0598</name>
</gene>
<dbReference type="Pfam" id="PF07715">
    <property type="entry name" value="Plug"/>
    <property type="match status" value="1"/>
</dbReference>
<dbReference type="InterPro" id="IPR008969">
    <property type="entry name" value="CarboxyPept-like_regulatory"/>
</dbReference>
<feature type="domain" description="Secretin/TonB short N-terminal" evidence="9">
    <location>
        <begin position="90"/>
        <end position="141"/>
    </location>
</feature>
<dbReference type="SUPFAM" id="SSF49464">
    <property type="entry name" value="Carboxypeptidase regulatory domain-like"/>
    <property type="match status" value="1"/>
</dbReference>
<evidence type="ECO:0000256" key="7">
    <source>
        <dbReference type="PROSITE-ProRule" id="PRU01360"/>
    </source>
</evidence>
<dbReference type="NCBIfam" id="TIGR04056">
    <property type="entry name" value="OMP_RagA_SusC"/>
    <property type="match status" value="1"/>
</dbReference>
<keyword evidence="6 7" id="KW-0998">Cell outer membrane</keyword>
<comment type="subcellular location">
    <subcellularLocation>
        <location evidence="1 7">Cell outer membrane</location>
        <topology evidence="1 7">Multi-pass membrane protein</topology>
    </subcellularLocation>
</comment>
<protein>
    <submittedName>
        <fullName evidence="11">TonB-linked SusC/RagA family outer membrane protein</fullName>
    </submittedName>
</protein>
<evidence type="ECO:0000256" key="1">
    <source>
        <dbReference type="ARBA" id="ARBA00004571"/>
    </source>
</evidence>
<comment type="caution">
    <text evidence="11">The sequence shown here is derived from an EMBL/GenBank/DDBJ whole genome shotgun (WGS) entry which is preliminary data.</text>
</comment>
<sequence>MNKSIKKHLSRILMHLSFGLKPVLSRTPYKHKFDHNAIKHILMKMQLVSLFLCICLIQVVAKTSGQTVSIFGKNLKLTQIFQKLSEQSDFDILYNSKEIDNVPAITIDMKNASIHSILTYCLEGQPFQYQIKNRTIVIQSKGDDNLQRSITGRVIDENGNPLVGAGIQVLDGKYSASTDQNGYFRLDNIPNNLTKLQISYVGMKSTVVSIKSQMGNIVLSSNNSELDEVLIHTGYQSISKERATGAFDVVSGKKIENKLQTNVLERLEGMVPGLMMINGQDKGEDGLTIRGVSTLFGTKRPLIVVDNFPIEGDIQSINPNDVESITVLKDAAASSIWGARAANGVIVITTKRGKNSGTEFQYTNSFQFQPKPNIGYLNRLSSADDIDIESKLVPRTAQFEQRVRTQGTPISQYAQLVLDSLTGRITAQEFGQRVGILKNLDNTQQIKDLLMQSPFVQNHSLSLNGGSDKVQYYGSYNYSDSRDYDKLDNRKNHTFFFKSQIQISRKLELGINTNLNFGNSRGAPVSAMGIFRLKPYDMITDNNGNPLSMNRQAGSSGQSDSNIYTIAQRRAWGLEDEAYYPLLELDRTEINARRAAQRLQAELNYKLFDGINFNLSYQLEKGNAYEKNYAHRNQANLVKLINDYTSPTLNPDGSISTNPDGTLKSPKYNLPQGGRLNESRSDFTGHVIRGTMQLNKAFGNHEIAGILGLENQKVITSANAITKYGYDDNTLQFVQIDHENLNYVTPVLSNISGIKPSVPINDNFAYTEDRFVSAFANASYTYKGKYVYSGSIRLDQTNMFGTDPQYLYRPMWSSGLSWNISKEDFMKQLPFNRLSLRATYGTNGNIPKNSGPFMIARADINYWSKLPSLDIYNPENNALRWEKTAITNFGLDFALFDHRVSGKIDYYLRRSQDLLGDEEINPTYGFSTASINTASMNNDGFEIELSTQNIRNKNFIWTTTFMFANNRNKITKVALASAYTNPRSMASGTPYVVGKPYGAMYSIRYGGLTADKGQLQILDEHGNLEPDRLTSNMEMAYYSGNRRPVSNGAFTNNFQYKNFELNAMFVFYLGHIMRQNMPSPYYGIDSKDGRLANAWQKPGDENNTHIPNVIIDNAHWYRYTYYRNILDVNVFKADYLKLREVILTYNFPMENWKGQKYIKALQFNAQARNLWTWSSNKEGIDPEAFQGGMRTLPLSPTFAFGVNVKF</sequence>
<dbReference type="GO" id="GO:0009279">
    <property type="term" value="C:cell outer membrane"/>
    <property type="evidence" value="ECO:0007669"/>
    <property type="project" value="UniProtKB-SubCell"/>
</dbReference>
<dbReference type="Pfam" id="PF13715">
    <property type="entry name" value="CarbopepD_reg_2"/>
    <property type="match status" value="1"/>
</dbReference>
<dbReference type="NCBIfam" id="TIGR04057">
    <property type="entry name" value="SusC_RagA_signa"/>
    <property type="match status" value="1"/>
</dbReference>
<dbReference type="InterPro" id="IPR023996">
    <property type="entry name" value="TonB-dep_OMP_SusC/RagA"/>
</dbReference>
<dbReference type="InterPro" id="IPR039426">
    <property type="entry name" value="TonB-dep_rcpt-like"/>
</dbReference>
<dbReference type="Proteomes" id="UP000295292">
    <property type="component" value="Unassembled WGS sequence"/>
</dbReference>
<dbReference type="SUPFAM" id="SSF56935">
    <property type="entry name" value="Porins"/>
    <property type="match status" value="1"/>
</dbReference>
<keyword evidence="5 7" id="KW-0472">Membrane</keyword>
<keyword evidence="4 7" id="KW-0812">Transmembrane</keyword>
<evidence type="ECO:0000259" key="9">
    <source>
        <dbReference type="Pfam" id="PF07660"/>
    </source>
</evidence>
<organism evidence="11 12">
    <name type="scientific">Sphingobacterium yanglingense</name>
    <dbReference type="NCBI Taxonomy" id="1437280"/>
    <lineage>
        <taxon>Bacteria</taxon>
        <taxon>Pseudomonadati</taxon>
        <taxon>Bacteroidota</taxon>
        <taxon>Sphingobacteriia</taxon>
        <taxon>Sphingobacteriales</taxon>
        <taxon>Sphingobacteriaceae</taxon>
        <taxon>Sphingobacterium</taxon>
    </lineage>
</organism>
<dbReference type="Gene3D" id="2.60.40.1120">
    <property type="entry name" value="Carboxypeptidase-like, regulatory domain"/>
    <property type="match status" value="1"/>
</dbReference>
<evidence type="ECO:0000256" key="5">
    <source>
        <dbReference type="ARBA" id="ARBA00023136"/>
    </source>
</evidence>
<dbReference type="InterPro" id="IPR037066">
    <property type="entry name" value="Plug_dom_sf"/>
</dbReference>
<accession>A0A4R6WRB9</accession>
<proteinExistence type="inferred from homology"/>
<evidence type="ECO:0000256" key="4">
    <source>
        <dbReference type="ARBA" id="ARBA00022692"/>
    </source>
</evidence>
<feature type="domain" description="TonB-dependent receptor plug" evidence="10">
    <location>
        <begin position="240"/>
        <end position="345"/>
    </location>
</feature>
<name>A0A4R6WRB9_9SPHI</name>